<organism evidence="1 2">
    <name type="scientific">Panicum hallii var. hallii</name>
    <dbReference type="NCBI Taxonomy" id="1504633"/>
    <lineage>
        <taxon>Eukaryota</taxon>
        <taxon>Viridiplantae</taxon>
        <taxon>Streptophyta</taxon>
        <taxon>Embryophyta</taxon>
        <taxon>Tracheophyta</taxon>
        <taxon>Spermatophyta</taxon>
        <taxon>Magnoliopsida</taxon>
        <taxon>Liliopsida</taxon>
        <taxon>Poales</taxon>
        <taxon>Poaceae</taxon>
        <taxon>PACMAD clade</taxon>
        <taxon>Panicoideae</taxon>
        <taxon>Panicodae</taxon>
        <taxon>Paniceae</taxon>
        <taxon>Panicinae</taxon>
        <taxon>Panicum</taxon>
        <taxon>Panicum sect. Panicum</taxon>
    </lineage>
</organism>
<gene>
    <name evidence="1" type="ORF">GQ55_6G179300</name>
</gene>
<name>A0A2T7D705_9POAL</name>
<protein>
    <submittedName>
        <fullName evidence="1">Uncharacterized protein</fullName>
    </submittedName>
</protein>
<evidence type="ECO:0000313" key="2">
    <source>
        <dbReference type="Proteomes" id="UP000244336"/>
    </source>
</evidence>
<accession>A0A2T7D705</accession>
<sequence>MMACIIMHNIIVEDERDEHDYNFDDMGQYVCNYDDMGERVTVSRNAASELDTFIQNYLNIKNKKTHTQFQADLIEHLLQNHRDLYNVD</sequence>
<proteinExistence type="predicted"/>
<dbReference type="AlphaFoldDB" id="A0A2T7D705"/>
<dbReference type="Proteomes" id="UP000244336">
    <property type="component" value="Chromosome 6"/>
</dbReference>
<dbReference type="Gramene" id="PUZ51369">
    <property type="protein sequence ID" value="PUZ51369"/>
    <property type="gene ID" value="GQ55_6G179300"/>
</dbReference>
<dbReference type="EMBL" id="CM009754">
    <property type="protein sequence ID" value="PUZ51369.1"/>
    <property type="molecule type" value="Genomic_DNA"/>
</dbReference>
<reference evidence="1 2" key="1">
    <citation type="submission" date="2018-04" db="EMBL/GenBank/DDBJ databases">
        <title>WGS assembly of Panicum hallii var. hallii HAL2.</title>
        <authorList>
            <person name="Lovell J."/>
            <person name="Jenkins J."/>
            <person name="Lowry D."/>
            <person name="Mamidi S."/>
            <person name="Sreedasyam A."/>
            <person name="Weng X."/>
            <person name="Barry K."/>
            <person name="Bonette J."/>
            <person name="Campitelli B."/>
            <person name="Daum C."/>
            <person name="Gordon S."/>
            <person name="Gould B."/>
            <person name="Lipzen A."/>
            <person name="MacQueen A."/>
            <person name="Palacio-Mejia J."/>
            <person name="Plott C."/>
            <person name="Shakirov E."/>
            <person name="Shu S."/>
            <person name="Yoshinaga Y."/>
            <person name="Zane M."/>
            <person name="Rokhsar D."/>
            <person name="Grimwood J."/>
            <person name="Schmutz J."/>
            <person name="Juenger T."/>
        </authorList>
    </citation>
    <scope>NUCLEOTIDE SEQUENCE [LARGE SCALE GENOMIC DNA]</scope>
    <source>
        <strain evidence="2">cv. HAL2</strain>
    </source>
</reference>
<evidence type="ECO:0000313" key="1">
    <source>
        <dbReference type="EMBL" id="PUZ51369.1"/>
    </source>
</evidence>
<dbReference type="OrthoDB" id="624774at2759"/>
<keyword evidence="2" id="KW-1185">Reference proteome</keyword>
<dbReference type="STRING" id="1504633.A0A2T7D705"/>